<reference evidence="9 10" key="1">
    <citation type="submission" date="2019-07" db="EMBL/GenBank/DDBJ databases">
        <title>R&amp;d 2014.</title>
        <authorList>
            <person name="Klenk H.-P."/>
        </authorList>
    </citation>
    <scope>NUCLEOTIDE SEQUENCE [LARGE SCALE GENOMIC DNA]</scope>
    <source>
        <strain evidence="9 10">DSM 43868</strain>
    </source>
</reference>
<dbReference type="SUPFAM" id="SSF51905">
    <property type="entry name" value="FAD/NAD(P)-binding domain"/>
    <property type="match status" value="1"/>
</dbReference>
<evidence type="ECO:0000256" key="1">
    <source>
        <dbReference type="ARBA" id="ARBA00001974"/>
    </source>
</evidence>
<keyword evidence="7" id="KW-0503">Monooxygenase</keyword>
<comment type="caution">
    <text evidence="9">The sequence shown here is derived from an EMBL/GenBank/DDBJ whole genome shotgun (WGS) entry which is preliminary data.</text>
</comment>
<organism evidence="9 10">
    <name type="scientific">Micromonospora olivasterospora</name>
    <dbReference type="NCBI Taxonomy" id="1880"/>
    <lineage>
        <taxon>Bacteria</taxon>
        <taxon>Bacillati</taxon>
        <taxon>Actinomycetota</taxon>
        <taxon>Actinomycetes</taxon>
        <taxon>Micromonosporales</taxon>
        <taxon>Micromonosporaceae</taxon>
        <taxon>Micromonospora</taxon>
    </lineage>
</organism>
<keyword evidence="4" id="KW-0274">FAD</keyword>
<dbReference type="GO" id="GO:0050660">
    <property type="term" value="F:flavin adenine dinucleotide binding"/>
    <property type="evidence" value="ECO:0007669"/>
    <property type="project" value="InterPro"/>
</dbReference>
<evidence type="ECO:0000256" key="3">
    <source>
        <dbReference type="ARBA" id="ARBA00022630"/>
    </source>
</evidence>
<keyword evidence="5" id="KW-0521">NADP</keyword>
<evidence type="ECO:0000256" key="4">
    <source>
        <dbReference type="ARBA" id="ARBA00022827"/>
    </source>
</evidence>
<evidence type="ECO:0000256" key="8">
    <source>
        <dbReference type="SAM" id="MobiDB-lite"/>
    </source>
</evidence>
<accession>A0A562IH47</accession>
<sequence length="505" mass="54797">MASDHVDVLIVGAGLSGVGAACHLRRDCPGKTYAVLEARGAIGGTWDLFRYPGVRSDSDMFTLGYSFRPWTDPKAIADGDSIRDYVRRTAREYGVTEHIRFHHRVVRAEWDSGTARWTVRARRDDTGEDVALTCAFLFVCSGYYRYDAGYTPDLPGMGEYAGRLVHPQHWPADLDHTGRRVVVVGSGATAVTLVPALAERAAHVTLLQRSPTYVIALSSRDGLADALRRRLPAKVAYPLVRWKNVLLGVANFQLSRRAPGLVRRFLLRAAAGRLPAGYDVGRHFSPRYDPWDQRLCVVPDGDLFTAVGQGRAEVVTDRIDTFTPTGVRLASGTELTADIVVTATGLNLLALGGMTISVDGAEVDLADTVAYKGMMLSGVPNLAMTIGYTNASWTLKADLVATYVCRLLRHLDATGQQIVTPLAPGSGERVPLIDLKSGYVLRGVDALPKQGASAPWRLHQNYPRDVLLMRHGRLTDAGVRFSRAGAPPPGPRRPDPARPADAAVG</sequence>
<gene>
    <name evidence="9" type="ORF">JD77_05362</name>
</gene>
<feature type="region of interest" description="Disordered" evidence="8">
    <location>
        <begin position="480"/>
        <end position="505"/>
    </location>
</feature>
<dbReference type="AlphaFoldDB" id="A0A562IH47"/>
<evidence type="ECO:0000256" key="7">
    <source>
        <dbReference type="ARBA" id="ARBA00023033"/>
    </source>
</evidence>
<keyword evidence="3" id="KW-0285">Flavoprotein</keyword>
<dbReference type="InterPro" id="IPR036188">
    <property type="entry name" value="FAD/NAD-bd_sf"/>
</dbReference>
<evidence type="ECO:0000313" key="10">
    <source>
        <dbReference type="Proteomes" id="UP000319825"/>
    </source>
</evidence>
<keyword evidence="6" id="KW-0560">Oxidoreductase</keyword>
<comment type="similarity">
    <text evidence="2">Belongs to the FAD-binding monooxygenase family.</text>
</comment>
<dbReference type="InterPro" id="IPR051820">
    <property type="entry name" value="FAD-binding_MO"/>
</dbReference>
<evidence type="ECO:0000256" key="6">
    <source>
        <dbReference type="ARBA" id="ARBA00023002"/>
    </source>
</evidence>
<keyword evidence="10" id="KW-1185">Reference proteome</keyword>
<dbReference type="OrthoDB" id="5168853at2"/>
<proteinExistence type="inferred from homology"/>
<evidence type="ECO:0000256" key="5">
    <source>
        <dbReference type="ARBA" id="ARBA00022857"/>
    </source>
</evidence>
<dbReference type="RefSeq" id="WP_145776640.1">
    <property type="nucleotide sequence ID" value="NZ_BAAATQ010000135.1"/>
</dbReference>
<dbReference type="Gene3D" id="3.50.50.60">
    <property type="entry name" value="FAD/NAD(P)-binding domain"/>
    <property type="match status" value="2"/>
</dbReference>
<name>A0A562IH47_MICOL</name>
<evidence type="ECO:0000313" key="9">
    <source>
        <dbReference type="EMBL" id="TWH70337.1"/>
    </source>
</evidence>
<dbReference type="Pfam" id="PF13450">
    <property type="entry name" value="NAD_binding_8"/>
    <property type="match status" value="1"/>
</dbReference>
<dbReference type="FunFam" id="3.50.50.60:FF:000228">
    <property type="entry name" value="FAD-containing monooxygenase EthA"/>
    <property type="match status" value="1"/>
</dbReference>
<dbReference type="InterPro" id="IPR020946">
    <property type="entry name" value="Flavin_mOase-like"/>
</dbReference>
<dbReference type="PANTHER" id="PTHR43872:SF1">
    <property type="entry name" value="MONOOXYGENASE, PUTATIVE (AFU_ORTHOLOGUE AFUA_8G02570)-RELATED"/>
    <property type="match status" value="1"/>
</dbReference>
<comment type="cofactor">
    <cofactor evidence="1">
        <name>FAD</name>
        <dbReference type="ChEBI" id="CHEBI:57692"/>
    </cofactor>
</comment>
<dbReference type="Proteomes" id="UP000319825">
    <property type="component" value="Unassembled WGS sequence"/>
</dbReference>
<dbReference type="Pfam" id="PF00743">
    <property type="entry name" value="FMO-like"/>
    <property type="match status" value="1"/>
</dbReference>
<dbReference type="GO" id="GO:0050661">
    <property type="term" value="F:NADP binding"/>
    <property type="evidence" value="ECO:0007669"/>
    <property type="project" value="InterPro"/>
</dbReference>
<evidence type="ECO:0000256" key="2">
    <source>
        <dbReference type="ARBA" id="ARBA00010139"/>
    </source>
</evidence>
<protein>
    <submittedName>
        <fullName evidence="9">Cation diffusion facilitator CzcD-associated flavoprotein CzcO</fullName>
    </submittedName>
</protein>
<dbReference type="PANTHER" id="PTHR43872">
    <property type="entry name" value="MONOOXYGENASE, PUTATIVE (AFU_ORTHOLOGUE AFUA_8G02570)-RELATED"/>
    <property type="match status" value="1"/>
</dbReference>
<dbReference type="GO" id="GO:0004499">
    <property type="term" value="F:N,N-dimethylaniline monooxygenase activity"/>
    <property type="evidence" value="ECO:0007669"/>
    <property type="project" value="InterPro"/>
</dbReference>
<dbReference type="EMBL" id="VLKE01000001">
    <property type="protein sequence ID" value="TWH70337.1"/>
    <property type="molecule type" value="Genomic_DNA"/>
</dbReference>